<feature type="compositionally biased region" description="Low complexity" evidence="1">
    <location>
        <begin position="58"/>
        <end position="76"/>
    </location>
</feature>
<evidence type="ECO:0000256" key="2">
    <source>
        <dbReference type="SAM" id="Phobius"/>
    </source>
</evidence>
<dbReference type="Pfam" id="PF26047">
    <property type="entry name" value="DUF8015"/>
    <property type="match status" value="1"/>
</dbReference>
<evidence type="ECO:0000313" key="4">
    <source>
        <dbReference type="Proteomes" id="UP000608850"/>
    </source>
</evidence>
<dbReference type="AlphaFoldDB" id="A0A830GCB9"/>
<comment type="caution">
    <text evidence="3">The sequence shown here is derived from an EMBL/GenBank/DDBJ whole genome shotgun (WGS) entry which is preliminary data.</text>
</comment>
<accession>A0A830GCB9</accession>
<dbReference type="EMBL" id="BMOQ01000005">
    <property type="protein sequence ID" value="GGN19948.1"/>
    <property type="molecule type" value="Genomic_DNA"/>
</dbReference>
<protein>
    <submittedName>
        <fullName evidence="3">Uncharacterized protein</fullName>
    </submittedName>
</protein>
<dbReference type="Proteomes" id="UP000608850">
    <property type="component" value="Unassembled WGS sequence"/>
</dbReference>
<evidence type="ECO:0000256" key="1">
    <source>
        <dbReference type="SAM" id="MobiDB-lite"/>
    </source>
</evidence>
<name>A0A830GCB9_9EURY</name>
<reference evidence="3 4" key="1">
    <citation type="journal article" date="2019" name="Int. J. Syst. Evol. Microbiol.">
        <title>The Global Catalogue of Microorganisms (GCM) 10K type strain sequencing project: providing services to taxonomists for standard genome sequencing and annotation.</title>
        <authorList>
            <consortium name="The Broad Institute Genomics Platform"/>
            <consortium name="The Broad Institute Genome Sequencing Center for Infectious Disease"/>
            <person name="Wu L."/>
            <person name="Ma J."/>
        </authorList>
    </citation>
    <scope>NUCLEOTIDE SEQUENCE [LARGE SCALE GENOMIC DNA]</scope>
    <source>
        <strain evidence="3 4">JCM 16331</strain>
    </source>
</reference>
<keyword evidence="2" id="KW-0472">Membrane</keyword>
<organism evidence="3 4">
    <name type="scientific">Halarchaeum nitratireducens</name>
    <dbReference type="NCBI Taxonomy" id="489913"/>
    <lineage>
        <taxon>Archaea</taxon>
        <taxon>Methanobacteriati</taxon>
        <taxon>Methanobacteriota</taxon>
        <taxon>Stenosarchaea group</taxon>
        <taxon>Halobacteria</taxon>
        <taxon>Halobacteriales</taxon>
        <taxon>Halobacteriaceae</taxon>
    </lineage>
</organism>
<gene>
    <name evidence="3" type="ORF">GCM10009021_21270</name>
</gene>
<proteinExistence type="predicted"/>
<keyword evidence="2" id="KW-1133">Transmembrane helix</keyword>
<feature type="transmembrane region" description="Helical" evidence="2">
    <location>
        <begin position="32"/>
        <end position="51"/>
    </location>
</feature>
<keyword evidence="2" id="KW-0812">Transmembrane</keyword>
<evidence type="ECO:0000313" key="3">
    <source>
        <dbReference type="EMBL" id="GGN19948.1"/>
    </source>
</evidence>
<sequence length="87" mass="8501">MTSYYDHILGLIPLAFVAVAAAVTIFGYSTTVAIPAAGGVGVVLVGHALFVRGPTDESAGVSASASASTPVGPGASPDDRSPMPAAE</sequence>
<feature type="region of interest" description="Disordered" evidence="1">
    <location>
        <begin position="55"/>
        <end position="87"/>
    </location>
</feature>
<feature type="transmembrane region" description="Helical" evidence="2">
    <location>
        <begin position="7"/>
        <end position="26"/>
    </location>
</feature>
<dbReference type="InterPro" id="IPR058328">
    <property type="entry name" value="DUF8015"/>
</dbReference>
<keyword evidence="4" id="KW-1185">Reference proteome</keyword>
<dbReference type="RefSeq" id="WP_188878906.1">
    <property type="nucleotide sequence ID" value="NZ_BMOQ01000005.1"/>
</dbReference>